<dbReference type="EMBL" id="CADEPI010000004">
    <property type="protein sequence ID" value="CAB3360696.1"/>
    <property type="molecule type" value="Genomic_DNA"/>
</dbReference>
<keyword evidence="10" id="KW-1185">Reference proteome</keyword>
<organism evidence="9 10">
    <name type="scientific">Cloeon dipterum</name>
    <dbReference type="NCBI Taxonomy" id="197152"/>
    <lineage>
        <taxon>Eukaryota</taxon>
        <taxon>Metazoa</taxon>
        <taxon>Ecdysozoa</taxon>
        <taxon>Arthropoda</taxon>
        <taxon>Hexapoda</taxon>
        <taxon>Insecta</taxon>
        <taxon>Pterygota</taxon>
        <taxon>Palaeoptera</taxon>
        <taxon>Ephemeroptera</taxon>
        <taxon>Pisciforma</taxon>
        <taxon>Baetidae</taxon>
        <taxon>Cloeon</taxon>
    </lineage>
</organism>
<evidence type="ECO:0000256" key="3">
    <source>
        <dbReference type="ARBA" id="ARBA00012614"/>
    </source>
</evidence>
<keyword evidence="5" id="KW-0328">Glycosyltransferase</keyword>
<evidence type="ECO:0000256" key="5">
    <source>
        <dbReference type="ARBA" id="ARBA00022676"/>
    </source>
</evidence>
<feature type="domain" description="Glycosyl transferase family 28 C-terminal" evidence="8">
    <location>
        <begin position="7"/>
        <end position="147"/>
    </location>
</feature>
<proteinExistence type="inferred from homology"/>
<dbReference type="GO" id="GO:0006488">
    <property type="term" value="P:dolichol-linked oligosaccharide biosynthetic process"/>
    <property type="evidence" value="ECO:0007669"/>
    <property type="project" value="InterPro"/>
</dbReference>
<comment type="subcellular location">
    <subcellularLocation>
        <location evidence="1">Endoplasmic reticulum</location>
    </subcellularLocation>
</comment>
<evidence type="ECO:0000256" key="1">
    <source>
        <dbReference type="ARBA" id="ARBA00004240"/>
    </source>
</evidence>
<dbReference type="EC" id="2.4.1.141" evidence="3"/>
<dbReference type="GO" id="GO:0004577">
    <property type="term" value="F:N-acetylglucosaminyldiphosphodolichol N-acetylglucosaminyltransferase activity"/>
    <property type="evidence" value="ECO:0007669"/>
    <property type="project" value="UniProtKB-EC"/>
</dbReference>
<dbReference type="AlphaFoldDB" id="A0A8S1BVY5"/>
<comment type="similarity">
    <text evidence="2">Belongs to the glycosyltransferase 28 family.</text>
</comment>
<name>A0A8S1BVY5_9INSE</name>
<dbReference type="SUPFAM" id="SSF53756">
    <property type="entry name" value="UDP-Glycosyltransferase/glycogen phosphorylase"/>
    <property type="match status" value="1"/>
</dbReference>
<dbReference type="GO" id="GO:0005783">
    <property type="term" value="C:endoplasmic reticulum"/>
    <property type="evidence" value="ECO:0007669"/>
    <property type="project" value="UniProtKB-SubCell"/>
</dbReference>
<dbReference type="PANTHER" id="PTHR12867">
    <property type="entry name" value="GLYCOSYL TRANSFERASE-RELATED"/>
    <property type="match status" value="1"/>
</dbReference>
<dbReference type="InterPro" id="IPR007235">
    <property type="entry name" value="Glyco_trans_28_C"/>
</dbReference>
<evidence type="ECO:0000256" key="6">
    <source>
        <dbReference type="ARBA" id="ARBA00022679"/>
    </source>
</evidence>
<protein>
    <recommendedName>
        <fullName evidence="4">UDP-N-acetylglucosamine transferase subunit ALG13</fullName>
        <ecNumber evidence="3">2.4.1.141</ecNumber>
    </recommendedName>
</protein>
<dbReference type="PANTHER" id="PTHR12867:SF6">
    <property type="entry name" value="N-ACETYLGLUCOSAMINYLDIPHOSPHODOLICHOL N-ACETYLGLUCOSAMINYLTRANSFERASE"/>
    <property type="match status" value="1"/>
</dbReference>
<dbReference type="OrthoDB" id="20273at2759"/>
<reference evidence="9 10" key="1">
    <citation type="submission" date="2020-04" db="EMBL/GenBank/DDBJ databases">
        <authorList>
            <person name="Alioto T."/>
            <person name="Alioto T."/>
            <person name="Gomez Garrido J."/>
        </authorList>
    </citation>
    <scope>NUCLEOTIDE SEQUENCE [LARGE SCALE GENOMIC DNA]</scope>
</reference>
<comment type="caution">
    <text evidence="9">The sequence shown here is derived from an EMBL/GenBank/DDBJ whole genome shotgun (WGS) entry which is preliminary data.</text>
</comment>
<dbReference type="InterPro" id="IPR039042">
    <property type="entry name" value="Alg13-like"/>
</dbReference>
<keyword evidence="6" id="KW-0808">Transferase</keyword>
<evidence type="ECO:0000256" key="7">
    <source>
        <dbReference type="ARBA" id="ARBA00022824"/>
    </source>
</evidence>
<keyword evidence="7" id="KW-0256">Endoplasmic reticulum</keyword>
<evidence type="ECO:0000256" key="4">
    <source>
        <dbReference type="ARBA" id="ARBA00017468"/>
    </source>
</evidence>
<accession>A0A8S1BVY5</accession>
<dbReference type="Pfam" id="PF04101">
    <property type="entry name" value="Glyco_tran_28_C"/>
    <property type="match status" value="1"/>
</dbReference>
<evidence type="ECO:0000256" key="2">
    <source>
        <dbReference type="ARBA" id="ARBA00006962"/>
    </source>
</evidence>
<sequence length="171" mass="18780">MAGVNKTVFVTVGSTKFDKFTEVLVTPGVLKVLKSRGYTRLKIQYGNGSFIPPDCSLEGVQISSYRFKESLQQDMSSADLILSHAGAGTCLEALGLGKKLVVVVNEDLHDNHQVELAQKFAELGYLLYCTCGTLFKTLQKMDLNSLNDYVPGNPQLFADFLTKTMISDSEI</sequence>
<dbReference type="Gene3D" id="3.40.50.2000">
    <property type="entry name" value="Glycogen Phosphorylase B"/>
    <property type="match status" value="1"/>
</dbReference>
<evidence type="ECO:0000313" key="9">
    <source>
        <dbReference type="EMBL" id="CAB3360696.1"/>
    </source>
</evidence>
<gene>
    <name evidence="9" type="ORF">CLODIP_2_CD03316</name>
</gene>
<evidence type="ECO:0000259" key="8">
    <source>
        <dbReference type="Pfam" id="PF04101"/>
    </source>
</evidence>
<evidence type="ECO:0000313" key="10">
    <source>
        <dbReference type="Proteomes" id="UP000494165"/>
    </source>
</evidence>
<dbReference type="Proteomes" id="UP000494165">
    <property type="component" value="Unassembled WGS sequence"/>
</dbReference>